<dbReference type="RefSeq" id="WP_286136611.1">
    <property type="nucleotide sequence ID" value="NZ_BRPL01000002.1"/>
</dbReference>
<dbReference type="AlphaFoldDB" id="A0A9W6ETQ1"/>
<dbReference type="GO" id="GO:0002949">
    <property type="term" value="P:tRNA threonylcarbamoyladenosine modification"/>
    <property type="evidence" value="ECO:0007669"/>
    <property type="project" value="InterPro"/>
</dbReference>
<dbReference type="Gene3D" id="3.30.420.40">
    <property type="match status" value="2"/>
</dbReference>
<organism evidence="2 3">
    <name type="scientific">Philodulcilactobacillus myokoensis</name>
    <dbReference type="NCBI Taxonomy" id="2929573"/>
    <lineage>
        <taxon>Bacteria</taxon>
        <taxon>Bacillati</taxon>
        <taxon>Bacillota</taxon>
        <taxon>Bacilli</taxon>
        <taxon>Lactobacillales</taxon>
        <taxon>Lactobacillaceae</taxon>
        <taxon>Philodulcilactobacillus</taxon>
    </lineage>
</organism>
<dbReference type="InterPro" id="IPR043129">
    <property type="entry name" value="ATPase_NBD"/>
</dbReference>
<protein>
    <submittedName>
        <fullName evidence="2">tRNA (Adenosine(37)-N6)-threonylcarbamoyltransferase complex dimerization subunit type 1 TsaB</fullName>
    </submittedName>
</protein>
<proteinExistence type="predicted"/>
<feature type="domain" description="Gcp-like" evidence="1">
    <location>
        <begin position="30"/>
        <end position="198"/>
    </location>
</feature>
<evidence type="ECO:0000259" key="1">
    <source>
        <dbReference type="Pfam" id="PF00814"/>
    </source>
</evidence>
<reference evidence="2" key="1">
    <citation type="submission" date="2022-07" db="EMBL/GenBank/DDBJ databases">
        <authorList>
            <person name="Kouya T."/>
            <person name="Ishiyama Y."/>
        </authorList>
    </citation>
    <scope>NUCLEOTIDE SEQUENCE</scope>
    <source>
        <strain evidence="2">WR16-4</strain>
    </source>
</reference>
<dbReference type="InterPro" id="IPR000905">
    <property type="entry name" value="Gcp-like_dom"/>
</dbReference>
<dbReference type="CDD" id="cd24032">
    <property type="entry name" value="ASKHA_NBD_TsaB"/>
    <property type="match status" value="1"/>
</dbReference>
<gene>
    <name evidence="2" type="primary">gpp</name>
    <name evidence="2" type="ORF">WR164_11330</name>
</gene>
<evidence type="ECO:0000313" key="2">
    <source>
        <dbReference type="EMBL" id="GLB47154.1"/>
    </source>
</evidence>
<keyword evidence="3" id="KW-1185">Reference proteome</keyword>
<dbReference type="InterPro" id="IPR022496">
    <property type="entry name" value="T6A_TsaB"/>
</dbReference>
<reference evidence="2" key="2">
    <citation type="journal article" date="2023" name="PLoS ONE">
        <title>Philodulcilactobacillus myokoensis gen. nov., sp. nov., a fructophilic, acidophilic, and agar-phobic lactic acid bacterium isolated from fermented vegetable extracts.</title>
        <authorList>
            <person name="Kouya T."/>
            <person name="Ishiyama Y."/>
            <person name="Ohashi S."/>
            <person name="Kumakubo R."/>
            <person name="Yamazaki T."/>
            <person name="Otaki T."/>
        </authorList>
    </citation>
    <scope>NUCLEOTIDE SEQUENCE</scope>
    <source>
        <strain evidence="2">WR16-4</strain>
    </source>
</reference>
<sequence>MKVLAIDSSNQPLSVALLDDQKILFTTTMTAHRKHARYLLPIIQDMFKKSSLTPQDLDRVVVADGPGSFTGLRIAVTTAKTLAFTLHIDLVGVSSLLDLALNVQNEGALVNPIFDARNQNLFTGLYQIKNGIPQSIIPDQHVSIDDWTEKLSKYKNQFLYVVGNADHFKSNLKHVFSDHLIVSKGINNLPQAANLGLFGENKTPVSDVNKFVPNYLRLTKAEFDWKQQHPKAANKDDQSYVNEYTAKI</sequence>
<dbReference type="GO" id="GO:0005829">
    <property type="term" value="C:cytosol"/>
    <property type="evidence" value="ECO:0007669"/>
    <property type="project" value="TreeGrafter"/>
</dbReference>
<dbReference type="EMBL" id="BRPL01000002">
    <property type="protein sequence ID" value="GLB47154.1"/>
    <property type="molecule type" value="Genomic_DNA"/>
</dbReference>
<accession>A0A9W6ETQ1</accession>
<dbReference type="PANTHER" id="PTHR11735">
    <property type="entry name" value="TRNA N6-ADENOSINE THREONYLCARBAMOYLTRANSFERASE"/>
    <property type="match status" value="1"/>
</dbReference>
<dbReference type="Pfam" id="PF00814">
    <property type="entry name" value="TsaD"/>
    <property type="match status" value="1"/>
</dbReference>
<dbReference type="NCBIfam" id="TIGR03725">
    <property type="entry name" value="T6A_YeaZ"/>
    <property type="match status" value="1"/>
</dbReference>
<dbReference type="Proteomes" id="UP001144204">
    <property type="component" value="Unassembled WGS sequence"/>
</dbReference>
<dbReference type="SUPFAM" id="SSF53067">
    <property type="entry name" value="Actin-like ATPase domain"/>
    <property type="match status" value="2"/>
</dbReference>
<comment type="caution">
    <text evidence="2">The sequence shown here is derived from an EMBL/GenBank/DDBJ whole genome shotgun (WGS) entry which is preliminary data.</text>
</comment>
<evidence type="ECO:0000313" key="3">
    <source>
        <dbReference type="Proteomes" id="UP001144204"/>
    </source>
</evidence>
<name>A0A9W6ETQ1_9LACO</name>
<dbReference type="PANTHER" id="PTHR11735:SF11">
    <property type="entry name" value="TRNA THREONYLCARBAMOYLADENOSINE BIOSYNTHESIS PROTEIN TSAB"/>
    <property type="match status" value="1"/>
</dbReference>